<comment type="caution">
    <text evidence="8">The sequence shown here is derived from an EMBL/GenBank/DDBJ whole genome shotgun (WGS) entry which is preliminary data.</text>
</comment>
<evidence type="ECO:0000256" key="6">
    <source>
        <dbReference type="ARBA" id="ARBA00047475"/>
    </source>
</evidence>
<dbReference type="AlphaFoldDB" id="W6NGM2"/>
<keyword evidence="5 7" id="KW-0732">Signal</keyword>
<organism evidence="8">
    <name type="scientific">Haemonchus contortus</name>
    <name type="common">Barber pole worm</name>
    <dbReference type="NCBI Taxonomy" id="6289"/>
    <lineage>
        <taxon>Eukaryota</taxon>
        <taxon>Metazoa</taxon>
        <taxon>Ecdysozoa</taxon>
        <taxon>Nematoda</taxon>
        <taxon>Chromadorea</taxon>
        <taxon>Rhabditida</taxon>
        <taxon>Rhabditina</taxon>
        <taxon>Rhabditomorpha</taxon>
        <taxon>Strongyloidea</taxon>
        <taxon>Trichostrongylidae</taxon>
        <taxon>Haemonchus</taxon>
    </lineage>
</organism>
<feature type="chain" id="PRO_5004878970" description="glucuronosyltransferase" evidence="7">
    <location>
        <begin position="19"/>
        <end position="253"/>
    </location>
</feature>
<dbReference type="GO" id="GO:0015020">
    <property type="term" value="F:glucuronosyltransferase activity"/>
    <property type="evidence" value="ECO:0007669"/>
    <property type="project" value="UniProtKB-EC"/>
</dbReference>
<evidence type="ECO:0000256" key="7">
    <source>
        <dbReference type="SAM" id="SignalP"/>
    </source>
</evidence>
<name>W6NGM2_HAECO</name>
<evidence type="ECO:0000256" key="5">
    <source>
        <dbReference type="ARBA" id="ARBA00022729"/>
    </source>
</evidence>
<comment type="similarity">
    <text evidence="1">Belongs to the UDP-glycosyltransferase family.</text>
</comment>
<proteinExistence type="inferred from homology"/>
<evidence type="ECO:0000256" key="3">
    <source>
        <dbReference type="ARBA" id="ARBA00022676"/>
    </source>
</evidence>
<gene>
    <name evidence="8" type="ORF">HCOI_01651100</name>
</gene>
<reference evidence="8" key="1">
    <citation type="submission" date="2013-03" db="EMBL/GenBank/DDBJ databases">
        <authorList>
            <person name="Aslett M."/>
        </authorList>
    </citation>
    <scope>NUCLEOTIDE SEQUENCE [LARGE SCALE GENOMIC DNA]</scope>
    <source>
        <strain evidence="8">ISE/inbred ISE</strain>
    </source>
</reference>
<dbReference type="SUPFAM" id="SSF53756">
    <property type="entry name" value="UDP-Glycosyltransferase/glycogen phosphorylase"/>
    <property type="match status" value="1"/>
</dbReference>
<protein>
    <recommendedName>
        <fullName evidence="2">glucuronosyltransferase</fullName>
        <ecNumber evidence="2">2.4.1.17</ecNumber>
    </recommendedName>
</protein>
<dbReference type="EMBL" id="CAVP010059573">
    <property type="protein sequence ID" value="CDL95910.1"/>
    <property type="molecule type" value="Genomic_DNA"/>
</dbReference>
<feature type="signal peptide" evidence="7">
    <location>
        <begin position="1"/>
        <end position="18"/>
    </location>
</feature>
<comment type="catalytic activity">
    <reaction evidence="6">
        <text>glucuronate acceptor + UDP-alpha-D-glucuronate = acceptor beta-D-glucuronoside + UDP + H(+)</text>
        <dbReference type="Rhea" id="RHEA:21032"/>
        <dbReference type="ChEBI" id="CHEBI:15378"/>
        <dbReference type="ChEBI" id="CHEBI:58052"/>
        <dbReference type="ChEBI" id="CHEBI:58223"/>
        <dbReference type="ChEBI" id="CHEBI:132367"/>
        <dbReference type="ChEBI" id="CHEBI:132368"/>
        <dbReference type="EC" id="2.4.1.17"/>
    </reaction>
</comment>
<reference evidence="8" key="2">
    <citation type="submission" date="2013-05" db="EMBL/GenBank/DDBJ databases">
        <title>The genome and transcriptome of Haemonchus contortus: a key model parasite for drug and vaccine discovery.</title>
        <authorList>
            <person name="Laing R."/>
            <person name="Kikuchi T."/>
            <person name="Martinelli A."/>
            <person name="Tsai I.J."/>
            <person name="Beech R.N."/>
            <person name="Redman E."/>
            <person name="Holroyd N."/>
            <person name="Bartley D.J."/>
            <person name="Beasley H."/>
            <person name="Britton C."/>
            <person name="Curran D."/>
            <person name="Devaney E."/>
            <person name="Gilabert A."/>
            <person name="Jackson F."/>
            <person name="Hunt M."/>
            <person name="Johnston S."/>
            <person name="Kryukov I."/>
            <person name="Li K."/>
            <person name="Morrison A.A."/>
            <person name="Reid A.J."/>
            <person name="Sargison N."/>
            <person name="Saunders G."/>
            <person name="Wasmuth J.D."/>
            <person name="Wolstenholme A."/>
            <person name="Berriman M."/>
            <person name="Gilleard J.S."/>
            <person name="Cotton J.A."/>
        </authorList>
    </citation>
    <scope>NUCLEOTIDE SEQUENCE [LARGE SCALE GENOMIC DNA]</scope>
    <source>
        <strain evidence="8">ISE/inbred ISE</strain>
    </source>
</reference>
<evidence type="ECO:0000256" key="2">
    <source>
        <dbReference type="ARBA" id="ARBA00012544"/>
    </source>
</evidence>
<evidence type="ECO:0000256" key="1">
    <source>
        <dbReference type="ARBA" id="ARBA00009995"/>
    </source>
</evidence>
<sequence length="253" mass="29014">MFFNVLIVILTGTWYVNSSNILVWSPSYGRSHIVIFGRIADILTADGHNVTILSPMLDPTITTFGNKLPAHTFHIKPDKEAAEHYLQLVMTGPALWTSPTCTGLCVQWSDYSFLVEQTFKLCKDLAFNDDLMHRLRESKFDLVFTEGLDTCGPQLFKVLGIKNAIIVSTLGMMPRLYDIAGLLPMPSFMPTGLTPFSDELTFVEKLINFNLHLFFEVFKWYLDGRFERMFNAKYPGLPSIRDNIYVRLRNKRR</sequence>
<evidence type="ECO:0000256" key="4">
    <source>
        <dbReference type="ARBA" id="ARBA00022679"/>
    </source>
</evidence>
<dbReference type="InterPro" id="IPR002213">
    <property type="entry name" value="UDP_glucos_trans"/>
</dbReference>
<dbReference type="PANTHER" id="PTHR48043:SF23">
    <property type="entry name" value="UDP-GLUCURONOSYLTRANSFERASE"/>
    <property type="match status" value="1"/>
</dbReference>
<dbReference type="Gene3D" id="3.40.50.2000">
    <property type="entry name" value="Glycogen Phosphorylase B"/>
    <property type="match status" value="1"/>
</dbReference>
<dbReference type="InterPro" id="IPR050271">
    <property type="entry name" value="UDP-glycosyltransferase"/>
</dbReference>
<dbReference type="Pfam" id="PF00201">
    <property type="entry name" value="UDPGT"/>
    <property type="match status" value="1"/>
</dbReference>
<dbReference type="PANTHER" id="PTHR48043">
    <property type="entry name" value="EG:EG0003.4 PROTEIN-RELATED"/>
    <property type="match status" value="1"/>
</dbReference>
<dbReference type="EC" id="2.4.1.17" evidence="2"/>
<evidence type="ECO:0000313" key="8">
    <source>
        <dbReference type="EMBL" id="CDL95910.1"/>
    </source>
</evidence>
<keyword evidence="3" id="KW-0328">Glycosyltransferase</keyword>
<keyword evidence="4 8" id="KW-0808">Transferase</keyword>
<accession>W6NGM2</accession>